<dbReference type="Proteomes" id="UP000294498">
    <property type="component" value="Unassembled WGS sequence"/>
</dbReference>
<name>A0A4R8DPL0_9BACT</name>
<protein>
    <submittedName>
        <fullName evidence="2">Uncharacterized protein</fullName>
    </submittedName>
</protein>
<reference evidence="2 3" key="1">
    <citation type="submission" date="2019-03" db="EMBL/GenBank/DDBJ databases">
        <title>Genomic Encyclopedia of Type Strains, Phase IV (KMG-IV): sequencing the most valuable type-strain genomes for metagenomic binning, comparative biology and taxonomic classification.</title>
        <authorList>
            <person name="Goeker M."/>
        </authorList>
    </citation>
    <scope>NUCLEOTIDE SEQUENCE [LARGE SCALE GENOMIC DNA]</scope>
    <source>
        <strain evidence="2 3">DSM 100059</strain>
    </source>
</reference>
<evidence type="ECO:0000313" key="2">
    <source>
        <dbReference type="EMBL" id="TDW99226.1"/>
    </source>
</evidence>
<comment type="caution">
    <text evidence="2">The sequence shown here is derived from an EMBL/GenBank/DDBJ whole genome shotgun (WGS) entry which is preliminary data.</text>
</comment>
<gene>
    <name evidence="2" type="ORF">EDB95_0235</name>
</gene>
<evidence type="ECO:0000256" key="1">
    <source>
        <dbReference type="SAM" id="Phobius"/>
    </source>
</evidence>
<keyword evidence="3" id="KW-1185">Reference proteome</keyword>
<feature type="transmembrane region" description="Helical" evidence="1">
    <location>
        <begin position="15"/>
        <end position="36"/>
    </location>
</feature>
<sequence length="66" mass="7211">MSESNVVSKEQYRGYGSSISIQGGCLGVMDALMILLHHRNSVRLNNNLKNLEMRVGPGGVGLAYKF</sequence>
<keyword evidence="1" id="KW-1133">Transmembrane helix</keyword>
<proteinExistence type="predicted"/>
<dbReference type="AlphaFoldDB" id="A0A4R8DPL0"/>
<dbReference type="EMBL" id="SODV01000001">
    <property type="protein sequence ID" value="TDW99226.1"/>
    <property type="molecule type" value="Genomic_DNA"/>
</dbReference>
<keyword evidence="1" id="KW-0812">Transmembrane</keyword>
<keyword evidence="1" id="KW-0472">Membrane</keyword>
<accession>A0A4R8DPL0</accession>
<dbReference type="OrthoDB" id="1122568at2"/>
<evidence type="ECO:0000313" key="3">
    <source>
        <dbReference type="Proteomes" id="UP000294498"/>
    </source>
</evidence>
<dbReference type="RefSeq" id="WP_133989754.1">
    <property type="nucleotide sequence ID" value="NZ_SODV01000001.1"/>
</dbReference>
<organism evidence="2 3">
    <name type="scientific">Dinghuibacter silviterrae</name>
    <dbReference type="NCBI Taxonomy" id="1539049"/>
    <lineage>
        <taxon>Bacteria</taxon>
        <taxon>Pseudomonadati</taxon>
        <taxon>Bacteroidota</taxon>
        <taxon>Chitinophagia</taxon>
        <taxon>Chitinophagales</taxon>
        <taxon>Chitinophagaceae</taxon>
        <taxon>Dinghuibacter</taxon>
    </lineage>
</organism>